<keyword evidence="7" id="KW-0812">Transmembrane</keyword>
<dbReference type="EMBL" id="CM001222">
    <property type="protein sequence ID" value="KEH25991.1"/>
    <property type="molecule type" value="Genomic_DNA"/>
</dbReference>
<evidence type="ECO:0000313" key="9">
    <source>
        <dbReference type="EnsemblPlants" id="KEH25991"/>
    </source>
</evidence>
<feature type="transmembrane region" description="Helical" evidence="7">
    <location>
        <begin position="20"/>
        <end position="38"/>
    </location>
</feature>
<keyword evidence="5 7" id="KW-0472">Membrane</keyword>
<reference evidence="8 10" key="2">
    <citation type="journal article" date="2014" name="BMC Genomics">
        <title>An improved genome release (version Mt4.0) for the model legume Medicago truncatula.</title>
        <authorList>
            <person name="Tang H."/>
            <person name="Krishnakumar V."/>
            <person name="Bidwell S."/>
            <person name="Rosen B."/>
            <person name="Chan A."/>
            <person name="Zhou S."/>
            <person name="Gentzbittel L."/>
            <person name="Childs K.L."/>
            <person name="Yandell M."/>
            <person name="Gundlach H."/>
            <person name="Mayer K.F."/>
            <person name="Schwartz D.C."/>
            <person name="Town C.D."/>
        </authorList>
    </citation>
    <scope>GENOME REANNOTATION</scope>
    <source>
        <strain evidence="8">A17</strain>
        <strain evidence="9 10">cv. Jemalong A17</strain>
    </source>
</reference>
<dbReference type="AlphaFoldDB" id="A0A072U9C0"/>
<dbReference type="FunFam" id="3.80.10.10:FF:000041">
    <property type="entry name" value="LRR receptor-like serine/threonine-protein kinase ERECTA"/>
    <property type="match status" value="1"/>
</dbReference>
<dbReference type="Pfam" id="PF13855">
    <property type="entry name" value="LRR_8"/>
    <property type="match status" value="1"/>
</dbReference>
<dbReference type="Gene3D" id="3.80.10.10">
    <property type="entry name" value="Ribonuclease Inhibitor"/>
    <property type="match status" value="1"/>
</dbReference>
<proteinExistence type="predicted"/>
<keyword evidence="8" id="KW-0675">Receptor</keyword>
<dbReference type="Proteomes" id="UP000002051">
    <property type="component" value="Chromosome 6"/>
</dbReference>
<keyword evidence="8" id="KW-0808">Transferase</keyword>
<dbReference type="SUPFAM" id="SSF52058">
    <property type="entry name" value="L domain-like"/>
    <property type="match status" value="1"/>
</dbReference>
<evidence type="ECO:0000256" key="7">
    <source>
        <dbReference type="SAM" id="Phobius"/>
    </source>
</evidence>
<dbReference type="InterPro" id="IPR001611">
    <property type="entry name" value="Leu-rich_rpt"/>
</dbReference>
<dbReference type="STRING" id="3880.A0A072U9C0"/>
<reference evidence="9" key="3">
    <citation type="submission" date="2015-04" db="UniProtKB">
        <authorList>
            <consortium name="EnsemblPlants"/>
        </authorList>
    </citation>
    <scope>IDENTIFICATION</scope>
    <source>
        <strain evidence="9">cv. Jemalong A17</strain>
    </source>
</reference>
<evidence type="ECO:0000256" key="3">
    <source>
        <dbReference type="ARBA" id="ARBA00022729"/>
    </source>
</evidence>
<dbReference type="PRINTS" id="PR00019">
    <property type="entry name" value="LEURICHRPT"/>
</dbReference>
<evidence type="ECO:0000313" key="10">
    <source>
        <dbReference type="Proteomes" id="UP000002051"/>
    </source>
</evidence>
<keyword evidence="2" id="KW-0433">Leucine-rich repeat</keyword>
<evidence type="ECO:0000256" key="6">
    <source>
        <dbReference type="ARBA" id="ARBA00023180"/>
    </source>
</evidence>
<keyword evidence="10" id="KW-1185">Reference proteome</keyword>
<dbReference type="HOGENOM" id="CLU_1848101_0_0_1"/>
<dbReference type="GO" id="GO:0016301">
    <property type="term" value="F:kinase activity"/>
    <property type="evidence" value="ECO:0007669"/>
    <property type="project" value="UniProtKB-KW"/>
</dbReference>
<evidence type="ECO:0000313" key="8">
    <source>
        <dbReference type="EMBL" id="KEH25991.1"/>
    </source>
</evidence>
<evidence type="ECO:0000256" key="4">
    <source>
        <dbReference type="ARBA" id="ARBA00022737"/>
    </source>
</evidence>
<evidence type="ECO:0000256" key="5">
    <source>
        <dbReference type="ARBA" id="ARBA00023136"/>
    </source>
</evidence>
<keyword evidence="3" id="KW-0732">Signal</keyword>
<reference evidence="8 10" key="1">
    <citation type="journal article" date="2011" name="Nature">
        <title>The Medicago genome provides insight into the evolution of rhizobial symbioses.</title>
        <authorList>
            <person name="Young N.D."/>
            <person name="Debelle F."/>
            <person name="Oldroyd G.E."/>
            <person name="Geurts R."/>
            <person name="Cannon S.B."/>
            <person name="Udvardi M.K."/>
            <person name="Benedito V.A."/>
            <person name="Mayer K.F."/>
            <person name="Gouzy J."/>
            <person name="Schoof H."/>
            <person name="Van de Peer Y."/>
            <person name="Proost S."/>
            <person name="Cook D.R."/>
            <person name="Meyers B.C."/>
            <person name="Spannagl M."/>
            <person name="Cheung F."/>
            <person name="De Mita S."/>
            <person name="Krishnakumar V."/>
            <person name="Gundlach H."/>
            <person name="Zhou S."/>
            <person name="Mudge J."/>
            <person name="Bharti A.K."/>
            <person name="Murray J.D."/>
            <person name="Naoumkina M.A."/>
            <person name="Rosen B."/>
            <person name="Silverstein K.A."/>
            <person name="Tang H."/>
            <person name="Rombauts S."/>
            <person name="Zhao P.X."/>
            <person name="Zhou P."/>
            <person name="Barbe V."/>
            <person name="Bardou P."/>
            <person name="Bechner M."/>
            <person name="Bellec A."/>
            <person name="Berger A."/>
            <person name="Berges H."/>
            <person name="Bidwell S."/>
            <person name="Bisseling T."/>
            <person name="Choisne N."/>
            <person name="Couloux A."/>
            <person name="Denny R."/>
            <person name="Deshpande S."/>
            <person name="Dai X."/>
            <person name="Doyle J.J."/>
            <person name="Dudez A.M."/>
            <person name="Farmer A.D."/>
            <person name="Fouteau S."/>
            <person name="Franken C."/>
            <person name="Gibelin C."/>
            <person name="Gish J."/>
            <person name="Goldstein S."/>
            <person name="Gonzalez A.J."/>
            <person name="Green P.J."/>
            <person name="Hallab A."/>
            <person name="Hartog M."/>
            <person name="Hua A."/>
            <person name="Humphray S.J."/>
            <person name="Jeong D.H."/>
            <person name="Jing Y."/>
            <person name="Jocker A."/>
            <person name="Kenton S.M."/>
            <person name="Kim D.J."/>
            <person name="Klee K."/>
            <person name="Lai H."/>
            <person name="Lang C."/>
            <person name="Lin S."/>
            <person name="Macmil S.L."/>
            <person name="Magdelenat G."/>
            <person name="Matthews L."/>
            <person name="McCorrison J."/>
            <person name="Monaghan E.L."/>
            <person name="Mun J.H."/>
            <person name="Najar F.Z."/>
            <person name="Nicholson C."/>
            <person name="Noirot C."/>
            <person name="O'Bleness M."/>
            <person name="Paule C.R."/>
            <person name="Poulain J."/>
            <person name="Prion F."/>
            <person name="Qin B."/>
            <person name="Qu C."/>
            <person name="Retzel E.F."/>
            <person name="Riddle C."/>
            <person name="Sallet E."/>
            <person name="Samain S."/>
            <person name="Samson N."/>
            <person name="Sanders I."/>
            <person name="Saurat O."/>
            <person name="Scarpelli C."/>
            <person name="Schiex T."/>
            <person name="Segurens B."/>
            <person name="Severin A.J."/>
            <person name="Sherrier D.J."/>
            <person name="Shi R."/>
            <person name="Sims S."/>
            <person name="Singer S.R."/>
            <person name="Sinharoy S."/>
            <person name="Sterck L."/>
            <person name="Viollet A."/>
            <person name="Wang B.B."/>
            <person name="Wang K."/>
            <person name="Wang M."/>
            <person name="Wang X."/>
            <person name="Warfsmann J."/>
            <person name="Weissenbach J."/>
            <person name="White D.D."/>
            <person name="White J.D."/>
            <person name="Wiley G.B."/>
            <person name="Wincker P."/>
            <person name="Xing Y."/>
            <person name="Yang L."/>
            <person name="Yao Z."/>
            <person name="Ying F."/>
            <person name="Zhai J."/>
            <person name="Zhou L."/>
            <person name="Zuber A."/>
            <person name="Denarie J."/>
            <person name="Dixon R.A."/>
            <person name="May G.D."/>
            <person name="Schwartz D.C."/>
            <person name="Rogers J."/>
            <person name="Quetier F."/>
            <person name="Town C.D."/>
            <person name="Roe B.A."/>
        </authorList>
    </citation>
    <scope>NUCLEOTIDE SEQUENCE [LARGE SCALE GENOMIC DNA]</scope>
    <source>
        <strain evidence="8">A17</strain>
        <strain evidence="9 10">cv. Jemalong A17</strain>
    </source>
</reference>
<name>A0A072U9C0_MEDTR</name>
<keyword evidence="6" id="KW-0325">Glycoprotein</keyword>
<comment type="subcellular location">
    <subcellularLocation>
        <location evidence="1">Membrane</location>
    </subcellularLocation>
</comment>
<organism evidence="8 10">
    <name type="scientific">Medicago truncatula</name>
    <name type="common">Barrel medic</name>
    <name type="synonym">Medicago tribuloides</name>
    <dbReference type="NCBI Taxonomy" id="3880"/>
    <lineage>
        <taxon>Eukaryota</taxon>
        <taxon>Viridiplantae</taxon>
        <taxon>Streptophyta</taxon>
        <taxon>Embryophyta</taxon>
        <taxon>Tracheophyta</taxon>
        <taxon>Spermatophyta</taxon>
        <taxon>Magnoliopsida</taxon>
        <taxon>eudicotyledons</taxon>
        <taxon>Gunneridae</taxon>
        <taxon>Pentapetalae</taxon>
        <taxon>rosids</taxon>
        <taxon>fabids</taxon>
        <taxon>Fabales</taxon>
        <taxon>Fabaceae</taxon>
        <taxon>Papilionoideae</taxon>
        <taxon>50 kb inversion clade</taxon>
        <taxon>NPAAA clade</taxon>
        <taxon>Hologalegina</taxon>
        <taxon>IRL clade</taxon>
        <taxon>Trifolieae</taxon>
        <taxon>Medicago</taxon>
    </lineage>
</organism>
<dbReference type="PANTHER" id="PTHR48065:SF11">
    <property type="entry name" value="OS11G0213300 PROTEIN"/>
    <property type="match status" value="1"/>
</dbReference>
<evidence type="ECO:0000256" key="2">
    <source>
        <dbReference type="ARBA" id="ARBA00022614"/>
    </source>
</evidence>
<keyword evidence="7" id="KW-1133">Transmembrane helix</keyword>
<keyword evidence="4" id="KW-0677">Repeat</keyword>
<dbReference type="InterPro" id="IPR032675">
    <property type="entry name" value="LRR_dom_sf"/>
</dbReference>
<dbReference type="PANTHER" id="PTHR48065">
    <property type="entry name" value="OS10G0469600 PROTEIN"/>
    <property type="match status" value="1"/>
</dbReference>
<sequence>MVVAGWRTGYAIEVLLFPSIWFFCRLFSSLITVVYSFFIHHHTEHSIPVNVSIFVAELNPFLTWKGVDQVFNNNELLLLKSIDLSSNHFSGEIPPEIANLIQLVSLNLSRNNFTGKIPSNIGKLTSLDFLDLSQNKLRG</sequence>
<gene>
    <name evidence="8" type="ordered locus">MTR_6g038930</name>
</gene>
<dbReference type="GO" id="GO:0016020">
    <property type="term" value="C:membrane"/>
    <property type="evidence" value="ECO:0007669"/>
    <property type="project" value="UniProtKB-SubCell"/>
</dbReference>
<protein>
    <submittedName>
        <fullName evidence="8">LRR receptor-like kinase</fullName>
    </submittedName>
</protein>
<evidence type="ECO:0000256" key="1">
    <source>
        <dbReference type="ARBA" id="ARBA00004370"/>
    </source>
</evidence>
<dbReference type="EnsemblPlants" id="KEH25991">
    <property type="protein sequence ID" value="KEH25991"/>
    <property type="gene ID" value="MTR_6g038930"/>
</dbReference>
<accession>A0A072U9C0</accession>
<keyword evidence="8" id="KW-0418">Kinase</keyword>